<dbReference type="Pfam" id="PF13967">
    <property type="entry name" value="RSN1_TM"/>
    <property type="match status" value="1"/>
</dbReference>
<keyword evidence="6 8" id="KW-0472">Membrane</keyword>
<keyword evidence="5 8" id="KW-1133">Transmembrane helix</keyword>
<evidence type="ECO:0000256" key="4">
    <source>
        <dbReference type="ARBA" id="ARBA00022692"/>
    </source>
</evidence>
<keyword evidence="4 8" id="KW-0812">Transmembrane</keyword>
<dbReference type="EMBL" id="NHZQ01000010">
    <property type="protein sequence ID" value="PSK59217.1"/>
    <property type="molecule type" value="Genomic_DNA"/>
</dbReference>
<evidence type="ECO:0000256" key="5">
    <source>
        <dbReference type="ARBA" id="ARBA00022989"/>
    </source>
</evidence>
<feature type="transmembrane region" description="Helical" evidence="8">
    <location>
        <begin position="401"/>
        <end position="420"/>
    </location>
</feature>
<evidence type="ECO:0000256" key="6">
    <source>
        <dbReference type="ARBA" id="ARBA00023136"/>
    </source>
</evidence>
<evidence type="ECO:0000256" key="1">
    <source>
        <dbReference type="ARBA" id="ARBA00004141"/>
    </source>
</evidence>
<evidence type="ECO:0000259" key="9">
    <source>
        <dbReference type="Pfam" id="PF02714"/>
    </source>
</evidence>
<feature type="transmembrane region" description="Helical" evidence="8">
    <location>
        <begin position="20"/>
        <end position="46"/>
    </location>
</feature>
<evidence type="ECO:0000259" key="10">
    <source>
        <dbReference type="Pfam" id="PF12621"/>
    </source>
</evidence>
<feature type="domain" description="CSC1/OSCA1-like cytosolic" evidence="12">
    <location>
        <begin position="197"/>
        <end position="392"/>
    </location>
</feature>
<dbReference type="Pfam" id="PF14703">
    <property type="entry name" value="PHM7_cyt"/>
    <property type="match status" value="1"/>
</dbReference>
<organism evidence="13 14">
    <name type="scientific">Elsinoe australis</name>
    <dbReference type="NCBI Taxonomy" id="40998"/>
    <lineage>
        <taxon>Eukaryota</taxon>
        <taxon>Fungi</taxon>
        <taxon>Dikarya</taxon>
        <taxon>Ascomycota</taxon>
        <taxon>Pezizomycotina</taxon>
        <taxon>Dothideomycetes</taxon>
        <taxon>Dothideomycetidae</taxon>
        <taxon>Myriangiales</taxon>
        <taxon>Elsinoaceae</taxon>
        <taxon>Elsinoe</taxon>
    </lineage>
</organism>
<gene>
    <name evidence="13" type="ORF">B9Z65_3541</name>
</gene>
<evidence type="ECO:0000256" key="2">
    <source>
        <dbReference type="ARBA" id="ARBA00007779"/>
    </source>
</evidence>
<dbReference type="PANTHER" id="PTHR13018">
    <property type="entry name" value="PROBABLE MEMBRANE PROTEIN DUF221-RELATED"/>
    <property type="match status" value="1"/>
</dbReference>
<comment type="similarity">
    <text evidence="2">Belongs to the CSC1 (TC 1.A.17) family.</text>
</comment>
<dbReference type="InterPro" id="IPR022257">
    <property type="entry name" value="PHM7_ext"/>
</dbReference>
<feature type="transmembrane region" description="Helical" evidence="8">
    <location>
        <begin position="105"/>
        <end position="124"/>
    </location>
</feature>
<dbReference type="InterPro" id="IPR032880">
    <property type="entry name" value="CSC1/OSCA1-like_N"/>
</dbReference>
<feature type="region of interest" description="Disordered" evidence="7">
    <location>
        <begin position="266"/>
        <end position="304"/>
    </location>
</feature>
<accession>A0A2P8AFI7</accession>
<feature type="domain" description="10TM putative phosphate transporter extracellular tail" evidence="10">
    <location>
        <begin position="766"/>
        <end position="857"/>
    </location>
</feature>
<feature type="transmembrane region" description="Helical" evidence="8">
    <location>
        <begin position="454"/>
        <end position="479"/>
    </location>
</feature>
<evidence type="ECO:0000259" key="12">
    <source>
        <dbReference type="Pfam" id="PF14703"/>
    </source>
</evidence>
<reference evidence="13 14" key="1">
    <citation type="submission" date="2017-05" db="EMBL/GenBank/DDBJ databases">
        <title>Draft genome sequence of Elsinoe australis.</title>
        <authorList>
            <person name="Cheng Q."/>
        </authorList>
    </citation>
    <scope>NUCLEOTIDE SEQUENCE [LARGE SCALE GENOMIC DNA]</scope>
    <source>
        <strain evidence="13 14">NL1</strain>
    </source>
</reference>
<dbReference type="Pfam" id="PF02714">
    <property type="entry name" value="RSN1_7TM"/>
    <property type="match status" value="1"/>
</dbReference>
<dbReference type="GO" id="GO:0005227">
    <property type="term" value="F:calcium-activated cation channel activity"/>
    <property type="evidence" value="ECO:0007669"/>
    <property type="project" value="InterPro"/>
</dbReference>
<feature type="transmembrane region" description="Helical" evidence="8">
    <location>
        <begin position="500"/>
        <end position="528"/>
    </location>
</feature>
<evidence type="ECO:0000259" key="11">
    <source>
        <dbReference type="Pfam" id="PF13967"/>
    </source>
</evidence>
<dbReference type="GO" id="GO:0005886">
    <property type="term" value="C:plasma membrane"/>
    <property type="evidence" value="ECO:0007669"/>
    <property type="project" value="TreeGrafter"/>
</dbReference>
<feature type="domain" description="CSC1/OSCA1-like N-terminal transmembrane" evidence="11">
    <location>
        <begin position="25"/>
        <end position="174"/>
    </location>
</feature>
<feature type="transmembrane region" description="Helical" evidence="8">
    <location>
        <begin position="612"/>
        <end position="639"/>
    </location>
</feature>
<feature type="compositionally biased region" description="Polar residues" evidence="7">
    <location>
        <begin position="276"/>
        <end position="287"/>
    </location>
</feature>
<dbReference type="OrthoDB" id="1076608at2759"/>
<dbReference type="InterPro" id="IPR027815">
    <property type="entry name" value="CSC1/OSCA1-like_cyt"/>
</dbReference>
<dbReference type="InterPro" id="IPR045122">
    <property type="entry name" value="Csc1-like"/>
</dbReference>
<evidence type="ECO:0000313" key="13">
    <source>
        <dbReference type="EMBL" id="PSK59217.1"/>
    </source>
</evidence>
<evidence type="ECO:0000256" key="8">
    <source>
        <dbReference type="SAM" id="Phobius"/>
    </source>
</evidence>
<evidence type="ECO:0000256" key="7">
    <source>
        <dbReference type="SAM" id="MobiDB-lite"/>
    </source>
</evidence>
<comment type="subcellular location">
    <subcellularLocation>
        <location evidence="1">Membrane</location>
        <topology evidence="1">Multi-pass membrane protein</topology>
    </subcellularLocation>
</comment>
<keyword evidence="14" id="KW-1185">Reference proteome</keyword>
<dbReference type="InterPro" id="IPR003864">
    <property type="entry name" value="CSC1/OSCA1-like_7TM"/>
</dbReference>
<dbReference type="Pfam" id="PF12621">
    <property type="entry name" value="PHM7_ext"/>
    <property type="match status" value="1"/>
</dbReference>
<evidence type="ECO:0000256" key="3">
    <source>
        <dbReference type="ARBA" id="ARBA00022448"/>
    </source>
</evidence>
<evidence type="ECO:0000313" key="14">
    <source>
        <dbReference type="Proteomes" id="UP000243723"/>
    </source>
</evidence>
<proteinExistence type="inferred from homology"/>
<feature type="transmembrane region" description="Helical" evidence="8">
    <location>
        <begin position="660"/>
        <end position="682"/>
    </location>
</feature>
<dbReference type="Proteomes" id="UP000243723">
    <property type="component" value="Unassembled WGS sequence"/>
</dbReference>
<feature type="transmembrane region" description="Helical" evidence="8">
    <location>
        <begin position="688"/>
        <end position="707"/>
    </location>
</feature>
<evidence type="ECO:0008006" key="15">
    <source>
        <dbReference type="Google" id="ProtNLM"/>
    </source>
</evidence>
<dbReference type="AlphaFoldDB" id="A0A2P8AFI7"/>
<keyword evidence="3" id="KW-0813">Transport</keyword>
<name>A0A2P8AFI7_9PEZI</name>
<sequence length="865" mass="96380">MASTNPNDDPNVGSAQTGSVSASTLVSTLVPVLIYAGIYFALFLILRNKFPRMYQGRSYVSSLSPHERSPKLPNGLYNWFSAFWNIPDTYILNHHSLDGFLLLRFLKQAVVACLVGMVITWPILFPVNATGGGSGGQFDAINIGNINNNYYRYFAHVGCAYIYFGYLLYMITRESIYYINLRQAYLLSPLYASRLSSRTVLFTSVPEEYTNETVLRRTLGQSVKRVWVATDTKELDDLVEQREKAAMKLEAAETKLIRNANGARIKAEKKGGSGKTAETSVNGSQLENGHGGRASQYLDPKSRPTHRLKPIIGKKVDTIDWCRAELTKLNPQIEKEQLKHKGLEVKKVNSVFVEFTTLAEAQAAYQSLTHHQVLHMAPRFTGMTPGEIIWKNLRIKWWERIIRLILTTAFVTTLIIFWSVPVAFVGSISNVKALASSTNPALSWLSFINSIPPVILGVVTGLLPSILLAVLMALLPIILRLMAKLSGDPTLSAVELSTQNYYFAFQLVHAFLICTLGSAASSVLGTALTNVGSIPMTLATNIPKASNFYLSYFVLQGLAVVSSMLLKLSGLVIFLVLSKFLDNTPRKAYKRFVTLAGVGWGTLFPIYTNLFVIAICYACIAPFVLLFAAIGLFFFYIAYRYNLMFVNNATIDTKGRVYPQALQHLFTGLYVAEGCLIGLFAIGTGQSVGALGPLILMIAFLIFTILYHGSLNTALKPLIDYLPKSLEAEERRLLEEEKYNGEKGIDTHENGLGAAPHKKPNLLTKFLKPHIYNDFATMRRLVPREIEVRYEPEEEENAFYNPSITSEMPLLWIPKDPLGISVTEVKDTPKDIPITDEGATLDEKNKIVWDQEGGRPPIYQPTVYY</sequence>
<comment type="caution">
    <text evidence="13">The sequence shown here is derived from an EMBL/GenBank/DDBJ whole genome shotgun (WGS) entry which is preliminary data.</text>
</comment>
<dbReference type="PANTHER" id="PTHR13018:SF26">
    <property type="entry name" value="DOMAIN PROTEIN, PUTATIVE (AFU_ORTHOLOGUE AFUA_5G10920)-RELATED"/>
    <property type="match status" value="1"/>
</dbReference>
<feature type="transmembrane region" description="Helical" evidence="8">
    <location>
        <begin position="588"/>
        <end position="606"/>
    </location>
</feature>
<protein>
    <recommendedName>
        <fullName evidence="15">DUF221-domain-containing protein</fullName>
    </recommendedName>
</protein>
<feature type="transmembrane region" description="Helical" evidence="8">
    <location>
        <begin position="548"/>
        <end position="576"/>
    </location>
</feature>
<feature type="domain" description="CSC1/OSCA1-like 7TM region" evidence="9">
    <location>
        <begin position="405"/>
        <end position="680"/>
    </location>
</feature>
<feature type="transmembrane region" description="Helical" evidence="8">
    <location>
        <begin position="153"/>
        <end position="172"/>
    </location>
</feature>